<reference evidence="1 2" key="1">
    <citation type="submission" date="2019-04" db="EMBL/GenBank/DDBJ databases">
        <title>Microbes associate with the intestines of laboratory mice.</title>
        <authorList>
            <person name="Navarre W."/>
            <person name="Wong E."/>
            <person name="Huang K.C."/>
            <person name="Tropini C."/>
            <person name="Ng K."/>
            <person name="Yu B."/>
        </authorList>
    </citation>
    <scope>NUCLEOTIDE SEQUENCE [LARGE SCALE GENOMIC DNA]</scope>
    <source>
        <strain evidence="1 2">NM83_B4-11</strain>
    </source>
</reference>
<dbReference type="Pfam" id="PF05135">
    <property type="entry name" value="Phage_connect_1"/>
    <property type="match status" value="1"/>
</dbReference>
<dbReference type="Gene3D" id="1.10.3230.30">
    <property type="entry name" value="Phage gp6-like head-tail connector protein"/>
    <property type="match status" value="1"/>
</dbReference>
<dbReference type="InterPro" id="IPR021146">
    <property type="entry name" value="Phage_gp6-like_head-tail"/>
</dbReference>
<dbReference type="InterPro" id="IPR006450">
    <property type="entry name" value="Phage_HK97_gp6-like"/>
</dbReference>
<gene>
    <name evidence="1" type="ORF">E5988_06290</name>
</gene>
<dbReference type="CDD" id="cd08054">
    <property type="entry name" value="gp6"/>
    <property type="match status" value="1"/>
</dbReference>
<protein>
    <submittedName>
        <fullName evidence="1">Phage gp6-like head-tail connector protein</fullName>
    </submittedName>
</protein>
<accession>A0ABY2QL48</accession>
<name>A0ABY2QL48_9SPHN</name>
<dbReference type="Proteomes" id="UP000308038">
    <property type="component" value="Unassembled WGS sequence"/>
</dbReference>
<proteinExistence type="predicted"/>
<sequence length="105" mass="11219">MAGASANDGIVLTITDARHQLRVSGSVDDATIAPLILAAEGRIESFLGRELVGPTGWATAADVPALVVQCVRYALTDFYLNREAPELTDEQLLPIIGRHMVITFA</sequence>
<dbReference type="EMBL" id="SSTI01000004">
    <property type="protein sequence ID" value="THG40437.1"/>
    <property type="molecule type" value="Genomic_DNA"/>
</dbReference>
<evidence type="ECO:0000313" key="1">
    <source>
        <dbReference type="EMBL" id="THG40437.1"/>
    </source>
</evidence>
<evidence type="ECO:0000313" key="2">
    <source>
        <dbReference type="Proteomes" id="UP000308038"/>
    </source>
</evidence>
<keyword evidence="2" id="KW-1185">Reference proteome</keyword>
<dbReference type="NCBIfam" id="TIGR01560">
    <property type="entry name" value="put_DNA_pack"/>
    <property type="match status" value="1"/>
</dbReference>
<dbReference type="RefSeq" id="WP_136451133.1">
    <property type="nucleotide sequence ID" value="NZ_SSTI01000004.1"/>
</dbReference>
<organism evidence="1 2">
    <name type="scientific">Sphingomonas olei</name>
    <dbReference type="NCBI Taxonomy" id="1886787"/>
    <lineage>
        <taxon>Bacteria</taxon>
        <taxon>Pseudomonadati</taxon>
        <taxon>Pseudomonadota</taxon>
        <taxon>Alphaproteobacteria</taxon>
        <taxon>Sphingomonadales</taxon>
        <taxon>Sphingomonadaceae</taxon>
        <taxon>Sphingomonas</taxon>
    </lineage>
</organism>
<comment type="caution">
    <text evidence="1">The sequence shown here is derived from an EMBL/GenBank/DDBJ whole genome shotgun (WGS) entry which is preliminary data.</text>
</comment>